<dbReference type="AlphaFoldDB" id="A0A1V9X2Q6"/>
<keyword evidence="4" id="KW-0325">Glycoprotein</keyword>
<dbReference type="InParanoid" id="A0A1V9X2Q6"/>
<dbReference type="InterPro" id="IPR007110">
    <property type="entry name" value="Ig-like_dom"/>
</dbReference>
<dbReference type="GO" id="GO:0098609">
    <property type="term" value="P:cell-cell adhesion"/>
    <property type="evidence" value="ECO:0007669"/>
    <property type="project" value="TreeGrafter"/>
</dbReference>
<sequence length="178" mass="20146">MNVLRCCFFLRVRSELVSPQPLSTEEPLDDGTFRTTSTIVFIATQFDHQSEYFCKGMNQVLKNRTEAPLLQAVRLEVLYPPAVIMRPLEGVNVSEGQAANVSCQYNANPPNISEVTWYKDGHVLAVDRRRHDRQLLHHQVALFRIHNASRDDQGAYSCHVRNAFGTGNSSNAIQLDVF</sequence>
<keyword evidence="3" id="KW-1015">Disulfide bond</keyword>
<evidence type="ECO:0000259" key="6">
    <source>
        <dbReference type="PROSITE" id="PS50835"/>
    </source>
</evidence>
<dbReference type="Pfam" id="PF07679">
    <property type="entry name" value="I-set"/>
    <property type="match status" value="1"/>
</dbReference>
<dbReference type="FunFam" id="2.60.40.10:FF:000032">
    <property type="entry name" value="palladin isoform X1"/>
    <property type="match status" value="1"/>
</dbReference>
<keyword evidence="8" id="KW-1185">Reference proteome</keyword>
<organism evidence="7 8">
    <name type="scientific">Tropilaelaps mercedesae</name>
    <dbReference type="NCBI Taxonomy" id="418985"/>
    <lineage>
        <taxon>Eukaryota</taxon>
        <taxon>Metazoa</taxon>
        <taxon>Ecdysozoa</taxon>
        <taxon>Arthropoda</taxon>
        <taxon>Chelicerata</taxon>
        <taxon>Arachnida</taxon>
        <taxon>Acari</taxon>
        <taxon>Parasitiformes</taxon>
        <taxon>Mesostigmata</taxon>
        <taxon>Gamasina</taxon>
        <taxon>Dermanyssoidea</taxon>
        <taxon>Laelapidae</taxon>
        <taxon>Tropilaelaps</taxon>
    </lineage>
</organism>
<reference evidence="7 8" key="1">
    <citation type="journal article" date="2017" name="Gigascience">
        <title>Draft genome of the honey bee ectoparasitic mite, Tropilaelaps mercedesae, is shaped by the parasitic life history.</title>
        <authorList>
            <person name="Dong X."/>
            <person name="Armstrong S.D."/>
            <person name="Xia D."/>
            <person name="Makepeace B.L."/>
            <person name="Darby A.C."/>
            <person name="Kadowaki T."/>
        </authorList>
    </citation>
    <scope>NUCLEOTIDE SEQUENCE [LARGE SCALE GENOMIC DNA]</scope>
    <source>
        <strain evidence="7">Wuxi-XJTLU</strain>
    </source>
</reference>
<evidence type="ECO:0000256" key="3">
    <source>
        <dbReference type="ARBA" id="ARBA00023157"/>
    </source>
</evidence>
<dbReference type="InterPro" id="IPR003598">
    <property type="entry name" value="Ig_sub2"/>
</dbReference>
<dbReference type="PANTHER" id="PTHR11640">
    <property type="entry name" value="NEPHRIN"/>
    <property type="match status" value="1"/>
</dbReference>
<evidence type="ECO:0000256" key="4">
    <source>
        <dbReference type="ARBA" id="ARBA00023180"/>
    </source>
</evidence>
<dbReference type="InterPro" id="IPR051275">
    <property type="entry name" value="Cell_adhesion_signaling"/>
</dbReference>
<keyword evidence="5" id="KW-0393">Immunoglobulin domain</keyword>
<dbReference type="InterPro" id="IPR013783">
    <property type="entry name" value="Ig-like_fold"/>
</dbReference>
<protein>
    <submittedName>
        <fullName evidence="7">Hemicentin-1-like</fullName>
    </submittedName>
</protein>
<dbReference type="Proteomes" id="UP000192247">
    <property type="component" value="Unassembled WGS sequence"/>
</dbReference>
<dbReference type="InterPro" id="IPR036179">
    <property type="entry name" value="Ig-like_dom_sf"/>
</dbReference>
<keyword evidence="2" id="KW-0472">Membrane</keyword>
<dbReference type="GO" id="GO:0050839">
    <property type="term" value="F:cell adhesion molecule binding"/>
    <property type="evidence" value="ECO:0007669"/>
    <property type="project" value="TreeGrafter"/>
</dbReference>
<dbReference type="PROSITE" id="PS50835">
    <property type="entry name" value="IG_LIKE"/>
    <property type="match status" value="1"/>
</dbReference>
<dbReference type="InterPro" id="IPR003599">
    <property type="entry name" value="Ig_sub"/>
</dbReference>
<dbReference type="OrthoDB" id="6511817at2759"/>
<evidence type="ECO:0000313" key="8">
    <source>
        <dbReference type="Proteomes" id="UP000192247"/>
    </source>
</evidence>
<accession>A0A1V9X2Q6</accession>
<evidence type="ECO:0000313" key="7">
    <source>
        <dbReference type="EMBL" id="OQR67910.1"/>
    </source>
</evidence>
<evidence type="ECO:0000256" key="5">
    <source>
        <dbReference type="ARBA" id="ARBA00023319"/>
    </source>
</evidence>
<dbReference type="Gene3D" id="2.60.40.10">
    <property type="entry name" value="Immunoglobulins"/>
    <property type="match status" value="2"/>
</dbReference>
<proteinExistence type="predicted"/>
<dbReference type="InterPro" id="IPR013098">
    <property type="entry name" value="Ig_I-set"/>
</dbReference>
<dbReference type="PANTHER" id="PTHR11640:SF31">
    <property type="entry name" value="IRREGULAR CHIASM C-ROUGHEST PROTEIN-RELATED"/>
    <property type="match status" value="1"/>
</dbReference>
<dbReference type="EMBL" id="MNPL01026870">
    <property type="protein sequence ID" value="OQR67910.1"/>
    <property type="molecule type" value="Genomic_DNA"/>
</dbReference>
<comment type="subcellular location">
    <subcellularLocation>
        <location evidence="1">Membrane</location>
        <topology evidence="1">Single-pass type I membrane protein</topology>
    </subcellularLocation>
</comment>
<evidence type="ECO:0000256" key="2">
    <source>
        <dbReference type="ARBA" id="ARBA00023136"/>
    </source>
</evidence>
<dbReference type="SMART" id="SM00409">
    <property type="entry name" value="IG"/>
    <property type="match status" value="1"/>
</dbReference>
<name>A0A1V9X2Q6_9ACAR</name>
<dbReference type="SMART" id="SM00408">
    <property type="entry name" value="IGc2"/>
    <property type="match status" value="1"/>
</dbReference>
<dbReference type="SUPFAM" id="SSF48726">
    <property type="entry name" value="Immunoglobulin"/>
    <property type="match status" value="2"/>
</dbReference>
<evidence type="ECO:0000256" key="1">
    <source>
        <dbReference type="ARBA" id="ARBA00004479"/>
    </source>
</evidence>
<dbReference type="GO" id="GO:0005886">
    <property type="term" value="C:plasma membrane"/>
    <property type="evidence" value="ECO:0007669"/>
    <property type="project" value="TreeGrafter"/>
</dbReference>
<feature type="domain" description="Ig-like" evidence="6">
    <location>
        <begin position="81"/>
        <end position="174"/>
    </location>
</feature>
<comment type="caution">
    <text evidence="7">The sequence shown here is derived from an EMBL/GenBank/DDBJ whole genome shotgun (WGS) entry which is preliminary data.</text>
</comment>
<gene>
    <name evidence="7" type="ORF">BIW11_13235</name>
</gene>
<dbReference type="GO" id="GO:0005911">
    <property type="term" value="C:cell-cell junction"/>
    <property type="evidence" value="ECO:0007669"/>
    <property type="project" value="TreeGrafter"/>
</dbReference>
<dbReference type="STRING" id="418985.A0A1V9X2Q6"/>